<dbReference type="Proteomes" id="UP000775877">
    <property type="component" value="Unassembled WGS sequence"/>
</dbReference>
<sequence length="258" mass="29657">MSDLDKDTADENLSSIDDNIDVEVYYYLSTLQWNGVVSYAIHYVDALALNNNHVPEERTKLEQTKASLVEINKYITIFGVRDELIVNLMQYISAAEINIRDSSQNNQVLISRYLGEMLTNDHLNLHYSDRIAKYSNLYGYIWSNLVSEYDELSHILLRTNNLLGASVRQSVRSVFDNQIILQLEDNKLASWLAYLESNHLVITPENFIVRARDYFVDIYLFSGYLSTKPAVAAEYTLAKSYYLLTNKASQPIQTAKIQ</sequence>
<accession>A0A955IAW0</accession>
<proteinExistence type="predicted"/>
<organism evidence="1 2">
    <name type="scientific">Candidatus Dojkabacteria bacterium</name>
    <dbReference type="NCBI Taxonomy" id="2099670"/>
    <lineage>
        <taxon>Bacteria</taxon>
        <taxon>Candidatus Dojkabacteria</taxon>
    </lineage>
</organism>
<evidence type="ECO:0000313" key="2">
    <source>
        <dbReference type="Proteomes" id="UP000775877"/>
    </source>
</evidence>
<dbReference type="AlphaFoldDB" id="A0A955IAW0"/>
<protein>
    <submittedName>
        <fullName evidence="1">Uncharacterized protein</fullName>
    </submittedName>
</protein>
<reference evidence="1" key="1">
    <citation type="submission" date="2020-04" db="EMBL/GenBank/DDBJ databases">
        <authorList>
            <person name="Zhang T."/>
        </authorList>
    </citation>
    <scope>NUCLEOTIDE SEQUENCE</scope>
    <source>
        <strain evidence="1">HKST-UBA13</strain>
    </source>
</reference>
<dbReference type="EMBL" id="JAGQLJ010000045">
    <property type="protein sequence ID" value="MCA9381069.1"/>
    <property type="molecule type" value="Genomic_DNA"/>
</dbReference>
<name>A0A955IAW0_9BACT</name>
<gene>
    <name evidence="1" type="ORF">KC678_02295</name>
</gene>
<reference evidence="1" key="2">
    <citation type="journal article" date="2021" name="Microbiome">
        <title>Successional dynamics and alternative stable states in a saline activated sludge microbial community over 9 years.</title>
        <authorList>
            <person name="Wang Y."/>
            <person name="Ye J."/>
            <person name="Ju F."/>
            <person name="Liu L."/>
            <person name="Boyd J.A."/>
            <person name="Deng Y."/>
            <person name="Parks D.H."/>
            <person name="Jiang X."/>
            <person name="Yin X."/>
            <person name="Woodcroft B.J."/>
            <person name="Tyson G.W."/>
            <person name="Hugenholtz P."/>
            <person name="Polz M.F."/>
            <person name="Zhang T."/>
        </authorList>
    </citation>
    <scope>NUCLEOTIDE SEQUENCE</scope>
    <source>
        <strain evidence="1">HKST-UBA13</strain>
    </source>
</reference>
<comment type="caution">
    <text evidence="1">The sequence shown here is derived from an EMBL/GenBank/DDBJ whole genome shotgun (WGS) entry which is preliminary data.</text>
</comment>
<evidence type="ECO:0000313" key="1">
    <source>
        <dbReference type="EMBL" id="MCA9381069.1"/>
    </source>
</evidence>